<dbReference type="Proteomes" id="UP001163105">
    <property type="component" value="Unassembled WGS sequence"/>
</dbReference>
<dbReference type="AlphaFoldDB" id="A0AB34FUI0"/>
<evidence type="ECO:0000313" key="1">
    <source>
        <dbReference type="EMBL" id="KAJ6442473.1"/>
    </source>
</evidence>
<keyword evidence="1" id="KW-0808">Transferase</keyword>
<comment type="caution">
    <text evidence="1">The sequence shown here is derived from an EMBL/GenBank/DDBJ whole genome shotgun (WGS) entry which is preliminary data.</text>
</comment>
<evidence type="ECO:0000313" key="2">
    <source>
        <dbReference type="Proteomes" id="UP001163105"/>
    </source>
</evidence>
<keyword evidence="1" id="KW-0548">Nucleotidyltransferase</keyword>
<proteinExistence type="predicted"/>
<keyword evidence="1" id="KW-0695">RNA-directed DNA polymerase</keyword>
<organism evidence="1 2">
    <name type="scientific">Purpureocillium lavendulum</name>
    <dbReference type="NCBI Taxonomy" id="1247861"/>
    <lineage>
        <taxon>Eukaryota</taxon>
        <taxon>Fungi</taxon>
        <taxon>Dikarya</taxon>
        <taxon>Ascomycota</taxon>
        <taxon>Pezizomycotina</taxon>
        <taxon>Sordariomycetes</taxon>
        <taxon>Hypocreomycetidae</taxon>
        <taxon>Hypocreales</taxon>
        <taxon>Ophiocordycipitaceae</taxon>
        <taxon>Purpureocillium</taxon>
    </lineage>
</organism>
<accession>A0AB34FUI0</accession>
<dbReference type="GO" id="GO:0003964">
    <property type="term" value="F:RNA-directed DNA polymerase activity"/>
    <property type="evidence" value="ECO:0007669"/>
    <property type="project" value="UniProtKB-KW"/>
</dbReference>
<keyword evidence="2" id="KW-1185">Reference proteome</keyword>
<gene>
    <name evidence="1" type="ORF">O9K51_03648</name>
</gene>
<name>A0AB34FUI0_9HYPO</name>
<protein>
    <submittedName>
        <fullName evidence="1">Reverse transcriptase</fullName>
    </submittedName>
</protein>
<sequence>MGLPEIAERYFRETISAQILSILFEFKIKEKAGYFYLDNAANNNTAIETIADKLSFEPKARRRRYFGHIINLVAKAILFGKGCEAFEADIQAQKLAEAKHKL</sequence>
<reference evidence="1" key="1">
    <citation type="submission" date="2023-01" db="EMBL/GenBank/DDBJ databases">
        <title>The growth and conidiation of Purpureocillium lavendulum are regulated by nitrogen source and histone H3K14 acetylation.</title>
        <authorList>
            <person name="Tang P."/>
            <person name="Han J."/>
            <person name="Zhang C."/>
            <person name="Tang P."/>
            <person name="Qi F."/>
            <person name="Zhang K."/>
            <person name="Liang L."/>
        </authorList>
    </citation>
    <scope>NUCLEOTIDE SEQUENCE</scope>
    <source>
        <strain evidence="1">YMF1.00683</strain>
    </source>
</reference>
<dbReference type="EMBL" id="JAQHRD010000003">
    <property type="protein sequence ID" value="KAJ6442473.1"/>
    <property type="molecule type" value="Genomic_DNA"/>
</dbReference>